<dbReference type="GO" id="GO:0005737">
    <property type="term" value="C:cytoplasm"/>
    <property type="evidence" value="ECO:0007669"/>
    <property type="project" value="TreeGrafter"/>
</dbReference>
<dbReference type="InterPro" id="IPR039151">
    <property type="entry name" value="INTU"/>
</dbReference>
<dbReference type="EMBL" id="JAHXZJ010000002">
    <property type="protein sequence ID" value="KAH0563782.1"/>
    <property type="molecule type" value="Genomic_DNA"/>
</dbReference>
<dbReference type="GO" id="GO:0016192">
    <property type="term" value="P:vesicle-mediated transport"/>
    <property type="evidence" value="ECO:0007669"/>
    <property type="project" value="InterPro"/>
</dbReference>
<dbReference type="Proteomes" id="UP000826195">
    <property type="component" value="Unassembled WGS sequence"/>
</dbReference>
<dbReference type="GO" id="GO:0001736">
    <property type="term" value="P:establishment of planar polarity"/>
    <property type="evidence" value="ECO:0007669"/>
    <property type="project" value="InterPro"/>
</dbReference>
<dbReference type="AlphaFoldDB" id="A0AAV7J483"/>
<reference evidence="2 3" key="1">
    <citation type="journal article" date="2021" name="J. Hered.">
        <title>A chromosome-level genome assembly of the parasitoid wasp, Cotesia glomerata (Hymenoptera: Braconidae).</title>
        <authorList>
            <person name="Pinto B.J."/>
            <person name="Weis J.J."/>
            <person name="Gamble T."/>
            <person name="Ode P.J."/>
            <person name="Paul R."/>
            <person name="Zaspel J.M."/>
        </authorList>
    </citation>
    <scope>NUCLEOTIDE SEQUENCE [LARGE SCALE GENOMIC DNA]</scope>
    <source>
        <strain evidence="2">CgM1</strain>
    </source>
</reference>
<evidence type="ECO:0000313" key="2">
    <source>
        <dbReference type="EMBL" id="KAH0563782.1"/>
    </source>
</evidence>
<sequence length="92" mass="10643">MNTQFGIDWALNEMKTMDCPEWNEDPMESQRLCTILGTCVYHKGYLLTSRIMHLVFLEVHFFLRIIGLLELMGNEQELIKSSDTSSTPTKSN</sequence>
<comment type="caution">
    <text evidence="2">The sequence shown here is derived from an EMBL/GenBank/DDBJ whole genome shotgun (WGS) entry which is preliminary data.</text>
</comment>
<feature type="domain" description="CCZ1/INTU second Longin" evidence="1">
    <location>
        <begin position="35"/>
        <end position="75"/>
    </location>
</feature>
<proteinExistence type="predicted"/>
<evidence type="ECO:0000259" key="1">
    <source>
        <dbReference type="Pfam" id="PF19032"/>
    </source>
</evidence>
<accession>A0AAV7J483</accession>
<dbReference type="InterPro" id="IPR043988">
    <property type="entry name" value="CCZ1/INTU_longin_2"/>
</dbReference>
<evidence type="ECO:0000313" key="3">
    <source>
        <dbReference type="Proteomes" id="UP000826195"/>
    </source>
</evidence>
<name>A0AAV7J483_COTGL</name>
<dbReference type="PANTHER" id="PTHR21082">
    <property type="entry name" value="PROTEIN INTURNED"/>
    <property type="match status" value="1"/>
</dbReference>
<organism evidence="2 3">
    <name type="scientific">Cotesia glomerata</name>
    <name type="common">Lepidopteran parasitic wasp</name>
    <name type="synonym">Apanteles glomeratus</name>
    <dbReference type="NCBI Taxonomy" id="32391"/>
    <lineage>
        <taxon>Eukaryota</taxon>
        <taxon>Metazoa</taxon>
        <taxon>Ecdysozoa</taxon>
        <taxon>Arthropoda</taxon>
        <taxon>Hexapoda</taxon>
        <taxon>Insecta</taxon>
        <taxon>Pterygota</taxon>
        <taxon>Neoptera</taxon>
        <taxon>Endopterygota</taxon>
        <taxon>Hymenoptera</taxon>
        <taxon>Apocrita</taxon>
        <taxon>Ichneumonoidea</taxon>
        <taxon>Braconidae</taxon>
        <taxon>Microgastrinae</taxon>
        <taxon>Cotesia</taxon>
    </lineage>
</organism>
<dbReference type="Pfam" id="PF19032">
    <property type="entry name" value="Intu_longin_2"/>
    <property type="match status" value="1"/>
</dbReference>
<gene>
    <name evidence="2" type="ORF">KQX54_006363</name>
</gene>
<dbReference type="GO" id="GO:0005929">
    <property type="term" value="C:cilium"/>
    <property type="evidence" value="ECO:0007669"/>
    <property type="project" value="TreeGrafter"/>
</dbReference>
<dbReference type="PANTHER" id="PTHR21082:SF4">
    <property type="entry name" value="PROTEIN INTURNED"/>
    <property type="match status" value="1"/>
</dbReference>
<dbReference type="GO" id="GO:0007399">
    <property type="term" value="P:nervous system development"/>
    <property type="evidence" value="ECO:0007669"/>
    <property type="project" value="TreeGrafter"/>
</dbReference>
<dbReference type="GO" id="GO:0060271">
    <property type="term" value="P:cilium assembly"/>
    <property type="evidence" value="ECO:0007669"/>
    <property type="project" value="InterPro"/>
</dbReference>
<protein>
    <recommendedName>
        <fullName evidence="1">CCZ1/INTU second Longin domain-containing protein</fullName>
    </recommendedName>
</protein>
<keyword evidence="3" id="KW-1185">Reference proteome</keyword>